<evidence type="ECO:0000256" key="3">
    <source>
        <dbReference type="ARBA" id="ARBA00022827"/>
    </source>
</evidence>
<dbReference type="SUPFAM" id="SSF51905">
    <property type="entry name" value="FAD/NAD(P)-binding domain"/>
    <property type="match status" value="1"/>
</dbReference>
<gene>
    <name evidence="7" type="ORF">FH607_001200</name>
</gene>
<dbReference type="Proteomes" id="UP000314251">
    <property type="component" value="Unassembled WGS sequence"/>
</dbReference>
<dbReference type="EMBL" id="VDLY02000001">
    <property type="protein sequence ID" value="KAB8170988.1"/>
    <property type="molecule type" value="Genomic_DNA"/>
</dbReference>
<feature type="domain" description="FAD/NAD(P)-binding" evidence="5">
    <location>
        <begin position="6"/>
        <end position="306"/>
    </location>
</feature>
<protein>
    <submittedName>
        <fullName evidence="7">NAD(P)-binding protein</fullName>
    </submittedName>
</protein>
<evidence type="ECO:0000259" key="6">
    <source>
        <dbReference type="Pfam" id="PF18267"/>
    </source>
</evidence>
<sequence>MSETTRVVIVGGGMAGARLARTLGAAPALAVTVVAQEPHPAYNRVLLAEVVAGRYPAEVITLPSAGPAVTWRGGLTATVLDRERRLVRCAEGGHAAGAEIPYDVLVLATGSEPVPAPPTEPEGGTGGQPPAGVHALRTLDDAHAVAGAAGPGVPAVVVGGGPLGASAAAALAERGCRVLLVEAAERLMAGQLDANAAALLRARLTDAGVAVRTGRAVRALRADAGNVTGVVLDDGTAHEAALVVVARGVRPRVALARAAGLALGAHGGIAVDDALRTSDPAVHALGDCAEHAGRLYGLAVPAQDQADVLASVLTGGDQRYRGTRSLTRLTLGATADEPWDLAAFGVPEAGPGDEEIRLADATRGAYRRLVVREDRLRGGVLVGDLGGVGTLARAWEGDEPLPDAPLLHLLTDDGGLSR</sequence>
<dbReference type="InterPro" id="IPR023753">
    <property type="entry name" value="FAD/NAD-binding_dom"/>
</dbReference>
<comment type="caution">
    <text evidence="7">The sequence shown here is derived from an EMBL/GenBank/DDBJ whole genome shotgun (WGS) entry which is preliminary data.</text>
</comment>
<dbReference type="Pfam" id="PF07992">
    <property type="entry name" value="Pyr_redox_2"/>
    <property type="match status" value="1"/>
</dbReference>
<dbReference type="OrthoDB" id="9768666at2"/>
<proteinExistence type="predicted"/>
<dbReference type="Pfam" id="PF18267">
    <property type="entry name" value="Rubredoxin_C"/>
    <property type="match status" value="1"/>
</dbReference>
<evidence type="ECO:0000313" key="7">
    <source>
        <dbReference type="EMBL" id="KAB8170988.1"/>
    </source>
</evidence>
<accession>A0A5N6ATF6</accession>
<evidence type="ECO:0000313" key="8">
    <source>
        <dbReference type="Proteomes" id="UP000314251"/>
    </source>
</evidence>
<keyword evidence="8" id="KW-1185">Reference proteome</keyword>
<dbReference type="PRINTS" id="PR00411">
    <property type="entry name" value="PNDRDTASEI"/>
</dbReference>
<evidence type="ECO:0000259" key="5">
    <source>
        <dbReference type="Pfam" id="PF07992"/>
    </source>
</evidence>
<dbReference type="PANTHER" id="PTHR43429:SF3">
    <property type="entry name" value="NITRITE REDUCTASE [NAD(P)H]"/>
    <property type="match status" value="1"/>
</dbReference>
<keyword evidence="2" id="KW-0285">Flavoprotein</keyword>
<dbReference type="PANTHER" id="PTHR43429">
    <property type="entry name" value="PYRIDINE NUCLEOTIDE-DISULFIDE OXIDOREDUCTASE DOMAIN-CONTAINING"/>
    <property type="match status" value="1"/>
</dbReference>
<dbReference type="RefSeq" id="WP_139665674.1">
    <property type="nucleotide sequence ID" value="NZ_VDLY02000001.1"/>
</dbReference>
<evidence type="ECO:0000256" key="2">
    <source>
        <dbReference type="ARBA" id="ARBA00022630"/>
    </source>
</evidence>
<reference evidence="7" key="1">
    <citation type="submission" date="2019-10" db="EMBL/GenBank/DDBJ databases">
        <title>Nonomuraea sp. nov., isolated from Phyllanthus amarus.</title>
        <authorList>
            <person name="Klykleung N."/>
            <person name="Tanasupawat S."/>
        </authorList>
    </citation>
    <scope>NUCLEOTIDE SEQUENCE [LARGE SCALE GENOMIC DNA]</scope>
    <source>
        <strain evidence="7">3MP-10</strain>
    </source>
</reference>
<dbReference type="InterPro" id="IPR036188">
    <property type="entry name" value="FAD/NAD-bd_sf"/>
</dbReference>
<evidence type="ECO:0000256" key="4">
    <source>
        <dbReference type="SAM" id="MobiDB-lite"/>
    </source>
</evidence>
<name>A0A5N6ATF6_9ACTN</name>
<feature type="region of interest" description="Disordered" evidence="4">
    <location>
        <begin position="111"/>
        <end position="132"/>
    </location>
</feature>
<dbReference type="Gene3D" id="3.50.50.60">
    <property type="entry name" value="FAD/NAD(P)-binding domain"/>
    <property type="match status" value="2"/>
</dbReference>
<feature type="domain" description="NADH-rubredoxin oxidoreductase C-terminal" evidence="6">
    <location>
        <begin position="340"/>
        <end position="386"/>
    </location>
</feature>
<dbReference type="InterPro" id="IPR041575">
    <property type="entry name" value="Rubredoxin_C"/>
</dbReference>
<evidence type="ECO:0000256" key="1">
    <source>
        <dbReference type="ARBA" id="ARBA00001974"/>
    </source>
</evidence>
<comment type="cofactor">
    <cofactor evidence="1">
        <name>FAD</name>
        <dbReference type="ChEBI" id="CHEBI:57692"/>
    </cofactor>
</comment>
<dbReference type="AlphaFoldDB" id="A0A5N6ATF6"/>
<keyword evidence="3" id="KW-0274">FAD</keyword>
<dbReference type="GO" id="GO:0016491">
    <property type="term" value="F:oxidoreductase activity"/>
    <property type="evidence" value="ECO:0007669"/>
    <property type="project" value="InterPro"/>
</dbReference>
<dbReference type="PRINTS" id="PR00368">
    <property type="entry name" value="FADPNR"/>
</dbReference>
<dbReference type="InterPro" id="IPR050260">
    <property type="entry name" value="FAD-bd_OxRdtase"/>
</dbReference>
<organism evidence="7 8">
    <name type="scientific">Streptomyces mimosae</name>
    <dbReference type="NCBI Taxonomy" id="2586635"/>
    <lineage>
        <taxon>Bacteria</taxon>
        <taxon>Bacillati</taxon>
        <taxon>Actinomycetota</taxon>
        <taxon>Actinomycetes</taxon>
        <taxon>Kitasatosporales</taxon>
        <taxon>Streptomycetaceae</taxon>
        <taxon>Streptomyces</taxon>
    </lineage>
</organism>